<organism evidence="7 8">
    <name type="scientific">Propionigenium maris DSM 9537</name>
    <dbReference type="NCBI Taxonomy" id="1123000"/>
    <lineage>
        <taxon>Bacteria</taxon>
        <taxon>Fusobacteriati</taxon>
        <taxon>Fusobacteriota</taxon>
        <taxon>Fusobacteriia</taxon>
        <taxon>Fusobacteriales</taxon>
        <taxon>Fusobacteriaceae</taxon>
        <taxon>Propionigenium</taxon>
    </lineage>
</organism>
<feature type="transmembrane region" description="Helical" evidence="6">
    <location>
        <begin position="152"/>
        <end position="172"/>
    </location>
</feature>
<comment type="caution">
    <text evidence="7">The sequence shown here is derived from an EMBL/GenBank/DDBJ whole genome shotgun (WGS) entry which is preliminary data.</text>
</comment>
<dbReference type="GO" id="GO:0005886">
    <property type="term" value="C:plasma membrane"/>
    <property type="evidence" value="ECO:0007669"/>
    <property type="project" value="UniProtKB-SubCell"/>
</dbReference>
<proteinExistence type="predicted"/>
<sequence length="212" mass="22469">MDIKKYAQEFLIINIGLFICSLGIINFLIPSKLAAGGVTGMSTLIYYLLEIPVGITMLALNVPIFLLGLYVYGKEYAVKCLCGIFLFPAYTGLAEAFFAFDTLKNFSGNNPLAGAVFAGIIVGSGIGLAVAVGSNTGGTVILAQVVSKYLKIPVGSCMAIVDSMVVISSMFVFGIKSAVMALVCIFIMGRFVNLVMSKIQALLTPSNKEAYV</sequence>
<keyword evidence="8" id="KW-1185">Reference proteome</keyword>
<dbReference type="EMBL" id="BSDY01000008">
    <property type="protein sequence ID" value="GLI56437.1"/>
    <property type="molecule type" value="Genomic_DNA"/>
</dbReference>
<dbReference type="AlphaFoldDB" id="A0A9W6GLH8"/>
<comment type="subcellular location">
    <subcellularLocation>
        <location evidence="1">Cell membrane</location>
        <topology evidence="1">Multi-pass membrane protein</topology>
    </subcellularLocation>
</comment>
<keyword evidence="3 6" id="KW-0812">Transmembrane</keyword>
<feature type="transmembrane region" description="Helical" evidence="6">
    <location>
        <begin position="44"/>
        <end position="73"/>
    </location>
</feature>
<gene>
    <name evidence="7" type="ORF">PM10SUCC1_19510</name>
</gene>
<dbReference type="PANTHER" id="PTHR33545:SF9">
    <property type="entry name" value="UPF0750 MEMBRANE PROTEIN YITE"/>
    <property type="match status" value="1"/>
</dbReference>
<dbReference type="RefSeq" id="WP_281835605.1">
    <property type="nucleotide sequence ID" value="NZ_BSDY01000008.1"/>
</dbReference>
<dbReference type="Proteomes" id="UP001144471">
    <property type="component" value="Unassembled WGS sequence"/>
</dbReference>
<name>A0A9W6GLH8_9FUSO</name>
<evidence type="ECO:0000256" key="5">
    <source>
        <dbReference type="ARBA" id="ARBA00023136"/>
    </source>
</evidence>
<accession>A0A9W6GLH8</accession>
<keyword evidence="5 6" id="KW-0472">Membrane</keyword>
<feature type="transmembrane region" description="Helical" evidence="6">
    <location>
        <begin position="80"/>
        <end position="100"/>
    </location>
</feature>
<evidence type="ECO:0000256" key="6">
    <source>
        <dbReference type="SAM" id="Phobius"/>
    </source>
</evidence>
<dbReference type="Pfam" id="PF02588">
    <property type="entry name" value="YitT_membrane"/>
    <property type="match status" value="1"/>
</dbReference>
<feature type="transmembrane region" description="Helical" evidence="6">
    <location>
        <begin position="12"/>
        <end position="29"/>
    </location>
</feature>
<dbReference type="InterPro" id="IPR051461">
    <property type="entry name" value="UPF0750_membrane"/>
</dbReference>
<feature type="transmembrane region" description="Helical" evidence="6">
    <location>
        <begin position="178"/>
        <end position="196"/>
    </location>
</feature>
<evidence type="ECO:0000256" key="3">
    <source>
        <dbReference type="ARBA" id="ARBA00022692"/>
    </source>
</evidence>
<feature type="transmembrane region" description="Helical" evidence="6">
    <location>
        <begin position="112"/>
        <end position="132"/>
    </location>
</feature>
<dbReference type="InterPro" id="IPR003740">
    <property type="entry name" value="YitT"/>
</dbReference>
<evidence type="ECO:0008006" key="9">
    <source>
        <dbReference type="Google" id="ProtNLM"/>
    </source>
</evidence>
<reference evidence="7" key="1">
    <citation type="submission" date="2022-12" db="EMBL/GenBank/DDBJ databases">
        <title>Reference genome sequencing for broad-spectrum identification of bacterial and archaeal isolates by mass spectrometry.</title>
        <authorList>
            <person name="Sekiguchi Y."/>
            <person name="Tourlousse D.M."/>
        </authorList>
    </citation>
    <scope>NUCLEOTIDE SEQUENCE</scope>
    <source>
        <strain evidence="7">10succ1</strain>
    </source>
</reference>
<evidence type="ECO:0000256" key="2">
    <source>
        <dbReference type="ARBA" id="ARBA00022475"/>
    </source>
</evidence>
<evidence type="ECO:0000313" key="7">
    <source>
        <dbReference type="EMBL" id="GLI56437.1"/>
    </source>
</evidence>
<evidence type="ECO:0000256" key="4">
    <source>
        <dbReference type="ARBA" id="ARBA00022989"/>
    </source>
</evidence>
<dbReference type="PANTHER" id="PTHR33545">
    <property type="entry name" value="UPF0750 MEMBRANE PROTEIN YITT-RELATED"/>
    <property type="match status" value="1"/>
</dbReference>
<keyword evidence="2" id="KW-1003">Cell membrane</keyword>
<keyword evidence="4 6" id="KW-1133">Transmembrane helix</keyword>
<protein>
    <recommendedName>
        <fullName evidence="9">YitT family protein</fullName>
    </recommendedName>
</protein>
<evidence type="ECO:0000313" key="8">
    <source>
        <dbReference type="Proteomes" id="UP001144471"/>
    </source>
</evidence>
<evidence type="ECO:0000256" key="1">
    <source>
        <dbReference type="ARBA" id="ARBA00004651"/>
    </source>
</evidence>